<evidence type="ECO:0008006" key="3">
    <source>
        <dbReference type="Google" id="ProtNLM"/>
    </source>
</evidence>
<dbReference type="InterPro" id="IPR020139">
    <property type="entry name" value="DUF2642"/>
</dbReference>
<dbReference type="Pfam" id="PF10842">
    <property type="entry name" value="DUF2642"/>
    <property type="match status" value="1"/>
</dbReference>
<protein>
    <recommendedName>
        <fullName evidence="3">DUF2642 domain-containing protein</fullName>
    </recommendedName>
</protein>
<dbReference type="Proteomes" id="UP000617979">
    <property type="component" value="Unassembled WGS sequence"/>
</dbReference>
<evidence type="ECO:0000313" key="1">
    <source>
        <dbReference type="EMBL" id="GGA48179.1"/>
    </source>
</evidence>
<organism evidence="1 2">
    <name type="scientific">Kroppenstedtia guangzhouensis</name>
    <dbReference type="NCBI Taxonomy" id="1274356"/>
    <lineage>
        <taxon>Bacteria</taxon>
        <taxon>Bacillati</taxon>
        <taxon>Bacillota</taxon>
        <taxon>Bacilli</taxon>
        <taxon>Bacillales</taxon>
        <taxon>Thermoactinomycetaceae</taxon>
        <taxon>Kroppenstedtia</taxon>
    </lineage>
</organism>
<dbReference type="RefSeq" id="WP_188432549.1">
    <property type="nucleotide sequence ID" value="NZ_BMEX01000006.1"/>
</dbReference>
<accession>A0ABQ1GQ06</accession>
<proteinExistence type="predicted"/>
<dbReference type="EMBL" id="BMEX01000006">
    <property type="protein sequence ID" value="GGA48179.1"/>
    <property type="molecule type" value="Genomic_DNA"/>
</dbReference>
<reference evidence="2" key="1">
    <citation type="journal article" date="2019" name="Int. J. Syst. Evol. Microbiol.">
        <title>The Global Catalogue of Microorganisms (GCM) 10K type strain sequencing project: providing services to taxonomists for standard genome sequencing and annotation.</title>
        <authorList>
            <consortium name="The Broad Institute Genomics Platform"/>
            <consortium name="The Broad Institute Genome Sequencing Center for Infectious Disease"/>
            <person name="Wu L."/>
            <person name="Ma J."/>
        </authorList>
    </citation>
    <scope>NUCLEOTIDE SEQUENCE [LARGE SCALE GENOMIC DNA]</scope>
    <source>
        <strain evidence="2">CGMCC 1.12404</strain>
    </source>
</reference>
<gene>
    <name evidence="1" type="ORF">GCM10007416_21720</name>
</gene>
<keyword evidence="2" id="KW-1185">Reference proteome</keyword>
<comment type="caution">
    <text evidence="1">The sequence shown here is derived from an EMBL/GenBank/DDBJ whole genome shotgun (WGS) entry which is preliminary data.</text>
</comment>
<evidence type="ECO:0000313" key="2">
    <source>
        <dbReference type="Proteomes" id="UP000617979"/>
    </source>
</evidence>
<sequence length="90" mass="9684">MLNNIFRLVEGILDSIFGPSFPGGGDENEAIRRRLLRYLNQNVVVETVSGEVSGRVTAVGADYLELQSVGEIILIPFDSIIYVDALGGGS</sequence>
<name>A0ABQ1GQ06_9BACL</name>